<gene>
    <name evidence="2" type="ORF">BDP27DRAFT_1429451</name>
</gene>
<evidence type="ECO:0000313" key="2">
    <source>
        <dbReference type="EMBL" id="KAF9060986.1"/>
    </source>
</evidence>
<feature type="compositionally biased region" description="Basic and acidic residues" evidence="1">
    <location>
        <begin position="899"/>
        <end position="928"/>
    </location>
</feature>
<evidence type="ECO:0000313" key="3">
    <source>
        <dbReference type="Proteomes" id="UP000772434"/>
    </source>
</evidence>
<feature type="region of interest" description="Disordered" evidence="1">
    <location>
        <begin position="899"/>
        <end position="935"/>
    </location>
</feature>
<keyword evidence="3" id="KW-1185">Reference proteome</keyword>
<feature type="region of interest" description="Disordered" evidence="1">
    <location>
        <begin position="187"/>
        <end position="210"/>
    </location>
</feature>
<reference evidence="2" key="1">
    <citation type="submission" date="2020-11" db="EMBL/GenBank/DDBJ databases">
        <authorList>
            <consortium name="DOE Joint Genome Institute"/>
            <person name="Ahrendt S."/>
            <person name="Riley R."/>
            <person name="Andreopoulos W."/>
            <person name="Labutti K."/>
            <person name="Pangilinan J."/>
            <person name="Ruiz-Duenas F.J."/>
            <person name="Barrasa J.M."/>
            <person name="Sanchez-Garcia M."/>
            <person name="Camarero S."/>
            <person name="Miyauchi S."/>
            <person name="Serrano A."/>
            <person name="Linde D."/>
            <person name="Babiker R."/>
            <person name="Drula E."/>
            <person name="Ayuso-Fernandez I."/>
            <person name="Pacheco R."/>
            <person name="Padilla G."/>
            <person name="Ferreira P."/>
            <person name="Barriuso J."/>
            <person name="Kellner H."/>
            <person name="Castanera R."/>
            <person name="Alfaro M."/>
            <person name="Ramirez L."/>
            <person name="Pisabarro A.G."/>
            <person name="Kuo A."/>
            <person name="Tritt A."/>
            <person name="Lipzen A."/>
            <person name="He G."/>
            <person name="Yan M."/>
            <person name="Ng V."/>
            <person name="Cullen D."/>
            <person name="Martin F."/>
            <person name="Rosso M.-N."/>
            <person name="Henrissat B."/>
            <person name="Hibbett D."/>
            <person name="Martinez A.T."/>
            <person name="Grigoriev I.V."/>
        </authorList>
    </citation>
    <scope>NUCLEOTIDE SEQUENCE</scope>
    <source>
        <strain evidence="2">AH 40177</strain>
    </source>
</reference>
<sequence>MAFLAVSLKLVRFFPTILTSLMDPPSVLDRPAVEFGLLLTALPVSYILRYATFVWIVLHALSLTLRIMLSVFERVLAFGQGPFFVLMELQPSLTSKSTYTPSGLPHLVSEIGHRTPYSTTDSTDLHRRTASHFWNLKLQCFNFDIDFTVDFTIVLQFRAFLFNLRDWTACIYGQMYSHNPFISYEADSGDEQSDNEYSSSADKPQDLVPLVSRSEPSRLDTLLDKIQDQSQAGPSTRPASELDVVQVHRWLEENYGATLEVPGYEVFALKCKPGRERIIVKEIQSDISKQRISPDVIRAAFPSHKRGMLYIQVQNMNHSNTPLSSYLRRFADMYYRQHPKFSFPKDSGSLLTPDRYDLEVMPIHSLVTTPFRVDAASHYRDTTFGINRGDPDSDDLPFHHPSHWTLQPNTWVIAKHGLYSGDPGVILPNDNGEMNSKEECLVLFLPRTPWPEPVLEGELDSEESKIGLKRKKLEKNSPLKRKKQKSSRLWANGVGSMSEVHERFPHHAQTTCVAGTDCSEPLVCEHQKKTLLFDQEIYCGLAIVRQRISNLSRATRISKRFLRGFRICCPESESPFLRTVPPSSSWDFAPGEHVQVSPGYQGAAFTTCIIDEVHPLFCEVAFSDGEFSFLEAVPQIHLRKKFSSGDLVKIVQNVSPIKGVQQSQISNSIVSTIELKLVPIAGMEGFVSATNEKDVEVWLPQLDLILNIEHNCLQFQPNLTALGETRRENPFLLTEHSATFTTERPSKHLDLTKLAPNLDPNTTSCINPHTGVSPWKGVRVSVVGGADVNRPASYTTAELMKGLRCTVLDVKVSHSTHSGLAILVQPDGRSASSWIDYSRLRREDNHHFLHEDQSDCERPVYYSFKSGYTPTYSDQELAILNGLCNPEYEAAMAEFYRKQAQRDREEEENRRKRLEEEEREWLEHEAGGRDNSPPVLRTGNLELHLAPEHWILDPRLKKGLGDRSIYVATALSQQKDYLVSLRYASNGKVEVWTDEQKPQKIDLKDVDQETSRIAQDHRYERNLLVIVKGEQTGKFVHVLSVGWT</sequence>
<name>A0A9P5PCU4_9AGAR</name>
<comment type="caution">
    <text evidence="2">The sequence shown here is derived from an EMBL/GenBank/DDBJ whole genome shotgun (WGS) entry which is preliminary data.</text>
</comment>
<accession>A0A9P5PCU4</accession>
<dbReference type="AlphaFoldDB" id="A0A9P5PCU4"/>
<proteinExistence type="predicted"/>
<dbReference type="Proteomes" id="UP000772434">
    <property type="component" value="Unassembled WGS sequence"/>
</dbReference>
<dbReference type="EMBL" id="JADNRY010000219">
    <property type="protein sequence ID" value="KAF9060986.1"/>
    <property type="molecule type" value="Genomic_DNA"/>
</dbReference>
<protein>
    <submittedName>
        <fullName evidence="2">Uncharacterized protein</fullName>
    </submittedName>
</protein>
<organism evidence="2 3">
    <name type="scientific">Rhodocollybia butyracea</name>
    <dbReference type="NCBI Taxonomy" id="206335"/>
    <lineage>
        <taxon>Eukaryota</taxon>
        <taxon>Fungi</taxon>
        <taxon>Dikarya</taxon>
        <taxon>Basidiomycota</taxon>
        <taxon>Agaricomycotina</taxon>
        <taxon>Agaricomycetes</taxon>
        <taxon>Agaricomycetidae</taxon>
        <taxon>Agaricales</taxon>
        <taxon>Marasmiineae</taxon>
        <taxon>Omphalotaceae</taxon>
        <taxon>Rhodocollybia</taxon>
    </lineage>
</organism>
<evidence type="ECO:0000256" key="1">
    <source>
        <dbReference type="SAM" id="MobiDB-lite"/>
    </source>
</evidence>